<keyword evidence="2" id="KW-1185">Reference proteome</keyword>
<accession>A0ABV8FGB4</accession>
<gene>
    <name evidence="1" type="ORF">ACFOYY_40430</name>
</gene>
<protein>
    <recommendedName>
        <fullName evidence="3">Galactosyltransferase C-terminal domain-containing protein</fullName>
    </recommendedName>
</protein>
<dbReference type="Gene3D" id="3.90.550.10">
    <property type="entry name" value="Spore Coat Polysaccharide Biosynthesis Protein SpsA, Chain A"/>
    <property type="match status" value="1"/>
</dbReference>
<dbReference type="Proteomes" id="UP001595698">
    <property type="component" value="Unassembled WGS sequence"/>
</dbReference>
<evidence type="ECO:0000313" key="2">
    <source>
        <dbReference type="Proteomes" id="UP001595698"/>
    </source>
</evidence>
<dbReference type="SUPFAM" id="SSF53448">
    <property type="entry name" value="Nucleotide-diphospho-sugar transferases"/>
    <property type="match status" value="1"/>
</dbReference>
<comment type="caution">
    <text evidence="1">The sequence shown here is derived from an EMBL/GenBank/DDBJ whole genome shotgun (WGS) entry which is preliminary data.</text>
</comment>
<evidence type="ECO:0008006" key="3">
    <source>
        <dbReference type="Google" id="ProtNLM"/>
    </source>
</evidence>
<dbReference type="EMBL" id="JBHSBC010000056">
    <property type="protein sequence ID" value="MFC3986455.1"/>
    <property type="molecule type" value="Genomic_DNA"/>
</dbReference>
<dbReference type="RefSeq" id="WP_386196709.1">
    <property type="nucleotide sequence ID" value="NZ_JBHSBC010000056.1"/>
</dbReference>
<dbReference type="InterPro" id="IPR029044">
    <property type="entry name" value="Nucleotide-diphossugar_trans"/>
</dbReference>
<sequence>MTTDPTVMIVIPWRPTADRQYAYDLTVAHYQALLPDAMLLAVDTDHEPFCLAGCRNKGVRLAQDARADVVILGDADTLPEQEPLLAAIHGATTSGLVHLPYTSYRSLRRDGTAQYRRGVPLQDCNHFEVPGACSGVYVTTPATWWAHGGQDELFLGWGGEDAAWSAAHLTLLGAEPVRHNGRVYALHHASAVKEGEQYSANFARIYRYHQAQGDPDATWALLREGEAANAEQPVAGTQQASVTP</sequence>
<evidence type="ECO:0000313" key="1">
    <source>
        <dbReference type="EMBL" id="MFC3986455.1"/>
    </source>
</evidence>
<proteinExistence type="predicted"/>
<reference evidence="2" key="1">
    <citation type="journal article" date="2019" name="Int. J. Syst. Evol. Microbiol.">
        <title>The Global Catalogue of Microorganisms (GCM) 10K type strain sequencing project: providing services to taxonomists for standard genome sequencing and annotation.</title>
        <authorList>
            <consortium name="The Broad Institute Genomics Platform"/>
            <consortium name="The Broad Institute Genome Sequencing Center for Infectious Disease"/>
            <person name="Wu L."/>
            <person name="Ma J."/>
        </authorList>
    </citation>
    <scope>NUCLEOTIDE SEQUENCE [LARGE SCALE GENOMIC DNA]</scope>
    <source>
        <strain evidence="2">TBRC 7912</strain>
    </source>
</reference>
<name>A0ABV8FGB4_9ACTN</name>
<organism evidence="1 2">
    <name type="scientific">Streptosporangium jomthongense</name>
    <dbReference type="NCBI Taxonomy" id="1193683"/>
    <lineage>
        <taxon>Bacteria</taxon>
        <taxon>Bacillati</taxon>
        <taxon>Actinomycetota</taxon>
        <taxon>Actinomycetes</taxon>
        <taxon>Streptosporangiales</taxon>
        <taxon>Streptosporangiaceae</taxon>
        <taxon>Streptosporangium</taxon>
    </lineage>
</organism>